<dbReference type="STRING" id="252474.B1A74_00765"/>
<dbReference type="AlphaFoldDB" id="A0A1V3A1U0"/>
<dbReference type="Proteomes" id="UP000189177">
    <property type="component" value="Unassembled WGS sequence"/>
</dbReference>
<gene>
    <name evidence="2" type="ORF">B1A74_00765</name>
</gene>
<name>A0A1V3A1U0_9GAMM</name>
<sequence length="194" mass="21289">MGKQTHVAKLETDIAEAYRLNEQSADAADKARAEYESAISAGNFDDAKAHQSAAAEHDAEARRWKDRIDALEAKRPEAESKDAMPTYRQAQKEAQGAIQAEADCHQRVAEAIQHLSELRRELDQVHSAAGGAIAAAHRAADAAHQPRDEFKQRSRFEAVADLGTLADLSRELRNMAGHQAQTMQAARERARKAA</sequence>
<organism evidence="2 3">
    <name type="scientific">Thioalkalivibrio halophilus</name>
    <dbReference type="NCBI Taxonomy" id="252474"/>
    <lineage>
        <taxon>Bacteria</taxon>
        <taxon>Pseudomonadati</taxon>
        <taxon>Pseudomonadota</taxon>
        <taxon>Gammaproteobacteria</taxon>
        <taxon>Chromatiales</taxon>
        <taxon>Ectothiorhodospiraceae</taxon>
        <taxon>Thioalkalivibrio</taxon>
    </lineage>
</organism>
<evidence type="ECO:0000313" key="3">
    <source>
        <dbReference type="Proteomes" id="UP000189177"/>
    </source>
</evidence>
<proteinExistence type="predicted"/>
<dbReference type="OrthoDB" id="9993640at2"/>
<accession>A0A1V3A1U0</accession>
<feature type="coiled-coil region" evidence="1">
    <location>
        <begin position="54"/>
        <end position="81"/>
    </location>
</feature>
<evidence type="ECO:0000256" key="1">
    <source>
        <dbReference type="SAM" id="Coils"/>
    </source>
</evidence>
<reference evidence="2 3" key="1">
    <citation type="submission" date="2017-02" db="EMBL/GenBank/DDBJ databases">
        <title>Genomic diversity within the haloalkaliphilic genus Thioalkalivibrio.</title>
        <authorList>
            <person name="Ahn A.-C."/>
            <person name="Meier-Kolthoff J."/>
            <person name="Overmars L."/>
            <person name="Richter M."/>
            <person name="Woyke T."/>
            <person name="Sorokin D.Y."/>
            <person name="Muyzer G."/>
        </authorList>
    </citation>
    <scope>NUCLEOTIDE SEQUENCE [LARGE SCALE GENOMIC DNA]</scope>
    <source>
        <strain evidence="2 3">HL17</strain>
    </source>
</reference>
<dbReference type="EMBL" id="MUZR01000003">
    <property type="protein sequence ID" value="OOC11337.1"/>
    <property type="molecule type" value="Genomic_DNA"/>
</dbReference>
<evidence type="ECO:0000313" key="2">
    <source>
        <dbReference type="EMBL" id="OOC11337.1"/>
    </source>
</evidence>
<dbReference type="RefSeq" id="WP_077243495.1">
    <property type="nucleotide sequence ID" value="NZ_MUZR01000003.1"/>
</dbReference>
<keyword evidence="1" id="KW-0175">Coiled coil</keyword>
<keyword evidence="3" id="KW-1185">Reference proteome</keyword>
<protein>
    <submittedName>
        <fullName evidence="2">Uncharacterized protein</fullName>
    </submittedName>
</protein>
<comment type="caution">
    <text evidence="2">The sequence shown here is derived from an EMBL/GenBank/DDBJ whole genome shotgun (WGS) entry which is preliminary data.</text>
</comment>